<organism evidence="2">
    <name type="scientific">uncultured Rubrobacteraceae bacterium</name>
    <dbReference type="NCBI Taxonomy" id="349277"/>
    <lineage>
        <taxon>Bacteria</taxon>
        <taxon>Bacillati</taxon>
        <taxon>Actinomycetota</taxon>
        <taxon>Rubrobacteria</taxon>
        <taxon>Rubrobacterales</taxon>
        <taxon>Rubrobacteraceae</taxon>
        <taxon>environmental samples</taxon>
    </lineage>
</organism>
<dbReference type="InterPro" id="IPR036291">
    <property type="entry name" value="NAD(P)-bd_dom_sf"/>
</dbReference>
<gene>
    <name evidence="2" type="ORF">AVDCRST_MAG55-2523</name>
</gene>
<dbReference type="Pfam" id="PF00106">
    <property type="entry name" value="adh_short"/>
    <property type="match status" value="1"/>
</dbReference>
<evidence type="ECO:0000256" key="1">
    <source>
        <dbReference type="ARBA" id="ARBA00023002"/>
    </source>
</evidence>
<proteinExistence type="predicted"/>
<dbReference type="GO" id="GO:0016491">
    <property type="term" value="F:oxidoreductase activity"/>
    <property type="evidence" value="ECO:0007669"/>
    <property type="project" value="UniProtKB-KW"/>
</dbReference>
<dbReference type="EMBL" id="CADCUZ010000121">
    <property type="protein sequence ID" value="CAA9429120.1"/>
    <property type="molecule type" value="Genomic_DNA"/>
</dbReference>
<dbReference type="Gene3D" id="3.40.50.720">
    <property type="entry name" value="NAD(P)-binding Rossmann-like Domain"/>
    <property type="match status" value="1"/>
</dbReference>
<dbReference type="PANTHER" id="PTHR43157:SF31">
    <property type="entry name" value="PHOSPHATIDYLINOSITOL-GLYCAN BIOSYNTHESIS CLASS F PROTEIN"/>
    <property type="match status" value="1"/>
</dbReference>
<keyword evidence="1" id="KW-0560">Oxidoreductase</keyword>
<name>A0A6J4Q2M7_9ACTN</name>
<dbReference type="PANTHER" id="PTHR43157">
    <property type="entry name" value="PHOSPHATIDYLINOSITOL-GLYCAN BIOSYNTHESIS CLASS F PROTEIN-RELATED"/>
    <property type="match status" value="1"/>
</dbReference>
<protein>
    <submittedName>
        <fullName evidence="2">Uncharacterized protein</fullName>
    </submittedName>
</protein>
<dbReference type="AlphaFoldDB" id="A0A6J4Q2M7"/>
<evidence type="ECO:0000313" key="2">
    <source>
        <dbReference type="EMBL" id="CAA9429120.1"/>
    </source>
</evidence>
<reference evidence="2" key="1">
    <citation type="submission" date="2020-02" db="EMBL/GenBank/DDBJ databases">
        <authorList>
            <person name="Meier V. D."/>
        </authorList>
    </citation>
    <scope>NUCLEOTIDE SEQUENCE</scope>
    <source>
        <strain evidence="2">AVDCRST_MAG55</strain>
    </source>
</reference>
<sequence>MGFLSADHSTVGGNQELAERVFGQVDRLRSLVNNVGGSYNDRSLTDDGYEATLAMNFIGPFALTEALLPALVSSAPARMVNLASAAHAMWKGDPLEDAQSQEAYLGLRAYARTKLLNLLWTFALARRLGDRAVS</sequence>
<dbReference type="SUPFAM" id="SSF51735">
    <property type="entry name" value="NAD(P)-binding Rossmann-fold domains"/>
    <property type="match status" value="1"/>
</dbReference>
<accession>A0A6J4Q2M7</accession>
<dbReference type="InterPro" id="IPR002347">
    <property type="entry name" value="SDR_fam"/>
</dbReference>